<keyword evidence="3" id="KW-1185">Reference proteome</keyword>
<feature type="compositionally biased region" description="Polar residues" evidence="1">
    <location>
        <begin position="160"/>
        <end position="187"/>
    </location>
</feature>
<reference evidence="2 3" key="1">
    <citation type="journal article" date="2017" name="Curr. Biol.">
        <title>Genome architecture and evolution of a unichromosomal asexual nematode.</title>
        <authorList>
            <person name="Fradin H."/>
            <person name="Zegar C."/>
            <person name="Gutwein M."/>
            <person name="Lucas J."/>
            <person name="Kovtun M."/>
            <person name="Corcoran D."/>
            <person name="Baugh L.R."/>
            <person name="Kiontke K."/>
            <person name="Gunsalus K."/>
            <person name="Fitch D.H."/>
            <person name="Piano F."/>
        </authorList>
    </citation>
    <scope>NUCLEOTIDE SEQUENCE [LARGE SCALE GENOMIC DNA]</scope>
    <source>
        <strain evidence="2">PF1309</strain>
    </source>
</reference>
<dbReference type="OrthoDB" id="5838314at2759"/>
<organism evidence="2 3">
    <name type="scientific">Diploscapter pachys</name>
    <dbReference type="NCBI Taxonomy" id="2018661"/>
    <lineage>
        <taxon>Eukaryota</taxon>
        <taxon>Metazoa</taxon>
        <taxon>Ecdysozoa</taxon>
        <taxon>Nematoda</taxon>
        <taxon>Chromadorea</taxon>
        <taxon>Rhabditida</taxon>
        <taxon>Rhabditina</taxon>
        <taxon>Rhabditomorpha</taxon>
        <taxon>Rhabditoidea</taxon>
        <taxon>Rhabditidae</taxon>
        <taxon>Diploscapter</taxon>
    </lineage>
</organism>
<dbReference type="EMBL" id="LIAE01010326">
    <property type="protein sequence ID" value="PAV63197.1"/>
    <property type="molecule type" value="Genomic_DNA"/>
</dbReference>
<evidence type="ECO:0000313" key="2">
    <source>
        <dbReference type="EMBL" id="PAV63197.1"/>
    </source>
</evidence>
<feature type="compositionally biased region" description="Polar residues" evidence="1">
    <location>
        <begin position="202"/>
        <end position="224"/>
    </location>
</feature>
<comment type="caution">
    <text evidence="2">The sequence shown here is derived from an EMBL/GenBank/DDBJ whole genome shotgun (WGS) entry which is preliminary data.</text>
</comment>
<protein>
    <submittedName>
        <fullName evidence="2">Uncharacterized protein</fullName>
    </submittedName>
</protein>
<evidence type="ECO:0000313" key="3">
    <source>
        <dbReference type="Proteomes" id="UP000218231"/>
    </source>
</evidence>
<feature type="region of interest" description="Disordered" evidence="1">
    <location>
        <begin position="160"/>
        <end position="224"/>
    </location>
</feature>
<dbReference type="STRING" id="2018661.A0A2A2JNG5"/>
<evidence type="ECO:0000256" key="1">
    <source>
        <dbReference type="SAM" id="MobiDB-lite"/>
    </source>
</evidence>
<dbReference type="AlphaFoldDB" id="A0A2A2JNG5"/>
<sequence length="416" mass="46276">MAAARAETMSPTYSEFEDKIAVNGVYLVNRHELSEHQDKELQRFIDNNAHIMYFVDREKFPEPRVRRQSTNSNYGELSKKLPRAPSPFDAYKSLDSTFRSKKHIQPDDSEEYRGISQPYIEGYNYITDFPGIEQPSDNQFLEDLLKSGLVKVDKIVDISRPNSPAMSRSGLSPSPSPYNSMSRSQSHQQQQQQTNTYQTNYPPSQSNYHQSHSNYSTGSYNPPKNYNTGANYNAAPSYNAKSTYNTGANYNTAPNYNASVNYNTNTGGNYNPSTNYSSNYGTGTGSQYGGSTQYETSYGSTPYASTGHYGSVGNVGQSSTYAYGSSQRSGAGGAAKPPVPPCSPYSSLKRKGVSWVDQDNRARSLSPMMVAPAYQRREVYSAIPQGSTEPTYTYSHTEFKLPPDLTGKQLLEYLSR</sequence>
<dbReference type="Proteomes" id="UP000218231">
    <property type="component" value="Unassembled WGS sequence"/>
</dbReference>
<accession>A0A2A2JNG5</accession>
<proteinExistence type="predicted"/>
<gene>
    <name evidence="2" type="ORF">WR25_06874</name>
</gene>
<feature type="compositionally biased region" description="Low complexity" evidence="1">
    <location>
        <begin position="188"/>
        <end position="201"/>
    </location>
</feature>
<name>A0A2A2JNG5_9BILA</name>